<keyword evidence="3" id="KW-0479">Metal-binding</keyword>
<dbReference type="InterPro" id="IPR050815">
    <property type="entry name" value="TF_fung"/>
</dbReference>
<dbReference type="GO" id="GO:0008270">
    <property type="term" value="F:zinc ion binding"/>
    <property type="evidence" value="ECO:0007669"/>
    <property type="project" value="InterPro"/>
</dbReference>
<dbReference type="EMBL" id="NCSJ02000384">
    <property type="protein sequence ID" value="RFU24936.1"/>
    <property type="molecule type" value="Genomic_DNA"/>
</dbReference>
<feature type="transmembrane region" description="Helical" evidence="8">
    <location>
        <begin position="181"/>
        <end position="199"/>
    </location>
</feature>
<dbReference type="Gene3D" id="1.20.1250.20">
    <property type="entry name" value="MFS general substrate transporter like domains"/>
    <property type="match status" value="1"/>
</dbReference>
<keyword evidence="6" id="KW-0539">Nucleus</keyword>
<feature type="compositionally biased region" description="Basic and acidic residues" evidence="7">
    <location>
        <begin position="388"/>
        <end position="399"/>
    </location>
</feature>
<dbReference type="OrthoDB" id="196103at2759"/>
<dbReference type="AlphaFoldDB" id="A0A3E2GV10"/>
<dbReference type="GO" id="GO:0000981">
    <property type="term" value="F:DNA-binding transcription factor activity, RNA polymerase II-specific"/>
    <property type="evidence" value="ECO:0007669"/>
    <property type="project" value="InterPro"/>
</dbReference>
<evidence type="ECO:0000313" key="11">
    <source>
        <dbReference type="Proteomes" id="UP000258309"/>
    </source>
</evidence>
<feature type="transmembrane region" description="Helical" evidence="8">
    <location>
        <begin position="122"/>
        <end position="142"/>
    </location>
</feature>
<feature type="transmembrane region" description="Helical" evidence="8">
    <location>
        <begin position="310"/>
        <end position="327"/>
    </location>
</feature>
<feature type="transmembrane region" description="Helical" evidence="8">
    <location>
        <begin position="57"/>
        <end position="76"/>
    </location>
</feature>
<feature type="transmembrane region" description="Helical" evidence="8">
    <location>
        <begin position="273"/>
        <end position="290"/>
    </location>
</feature>
<evidence type="ECO:0000256" key="5">
    <source>
        <dbReference type="ARBA" id="ARBA00023163"/>
    </source>
</evidence>
<dbReference type="SUPFAM" id="SSF103473">
    <property type="entry name" value="MFS general substrate transporter"/>
    <property type="match status" value="1"/>
</dbReference>
<dbReference type="Pfam" id="PF07690">
    <property type="entry name" value="MFS_1"/>
    <property type="match status" value="1"/>
</dbReference>
<dbReference type="InterPro" id="IPR036259">
    <property type="entry name" value="MFS_trans_sf"/>
</dbReference>
<feature type="transmembrane region" description="Helical" evidence="8">
    <location>
        <begin position="219"/>
        <end position="238"/>
    </location>
</feature>
<keyword evidence="4" id="KW-0805">Transcription regulation</keyword>
<dbReference type="PANTHER" id="PTHR47338:SF10">
    <property type="entry name" value="TRANSCRIPTION FACTOR DOMAIN-CONTAINING PROTEIN-RELATED"/>
    <property type="match status" value="1"/>
</dbReference>
<keyword evidence="8" id="KW-0472">Membrane</keyword>
<evidence type="ECO:0000256" key="2">
    <source>
        <dbReference type="ARBA" id="ARBA00004141"/>
    </source>
</evidence>
<evidence type="ECO:0000259" key="9">
    <source>
        <dbReference type="SMART" id="SM00906"/>
    </source>
</evidence>
<feature type="domain" description="Xylanolytic transcriptional activator regulatory" evidence="9">
    <location>
        <begin position="551"/>
        <end position="633"/>
    </location>
</feature>
<dbReference type="PANTHER" id="PTHR47338">
    <property type="entry name" value="ZN(II)2CYS6 TRANSCRIPTION FACTOR (EUROFUNG)-RELATED"/>
    <property type="match status" value="1"/>
</dbReference>
<dbReference type="InterPro" id="IPR007219">
    <property type="entry name" value="XnlR_reg_dom"/>
</dbReference>
<comment type="caution">
    <text evidence="10">The sequence shown here is derived from an EMBL/GenBank/DDBJ whole genome shotgun (WGS) entry which is preliminary data.</text>
</comment>
<dbReference type="SMART" id="SM00906">
    <property type="entry name" value="Fungal_trans"/>
    <property type="match status" value="1"/>
</dbReference>
<evidence type="ECO:0000313" key="10">
    <source>
        <dbReference type="EMBL" id="RFU24936.1"/>
    </source>
</evidence>
<evidence type="ECO:0000256" key="6">
    <source>
        <dbReference type="ARBA" id="ARBA00023242"/>
    </source>
</evidence>
<organism evidence="10 11">
    <name type="scientific">Scytalidium lignicola</name>
    <name type="common">Hyphomycete</name>
    <dbReference type="NCBI Taxonomy" id="5539"/>
    <lineage>
        <taxon>Eukaryota</taxon>
        <taxon>Fungi</taxon>
        <taxon>Dikarya</taxon>
        <taxon>Ascomycota</taxon>
        <taxon>Pezizomycotina</taxon>
        <taxon>Leotiomycetes</taxon>
        <taxon>Leotiomycetes incertae sedis</taxon>
        <taxon>Scytalidium</taxon>
    </lineage>
</organism>
<dbReference type="GO" id="GO:0022857">
    <property type="term" value="F:transmembrane transporter activity"/>
    <property type="evidence" value="ECO:0007669"/>
    <property type="project" value="InterPro"/>
</dbReference>
<dbReference type="GO" id="GO:0006351">
    <property type="term" value="P:DNA-templated transcription"/>
    <property type="evidence" value="ECO:0007669"/>
    <property type="project" value="InterPro"/>
</dbReference>
<accession>A0A3E2GV10</accession>
<evidence type="ECO:0000256" key="4">
    <source>
        <dbReference type="ARBA" id="ARBA00023015"/>
    </source>
</evidence>
<sequence>MSEKKSADAPTSAVPNSSSVDAVDAEEATVIDLLTGWKYKEWWIFGHSFPWYASPSIQLGMVSFLCFMCPGMFNALGGLGGGRKTDATLADNMNTALYSTFAVFSFFGGTFINILGIRWTLAFGGIGYCLYAISLSVSVHASVAGFNIFAGVWLGICAGLLWTAQGTIMISYPNESQKGRYFAWFWGIFNMGAVVGSLIPLGENIHITSNSTVTDVTYIAFIILMFIGAMLVLILCNASDVVRTDGSRIILMKYPSWKSELVGLYETLKFEPFVVLLFPMFFSSNWFYVYQQNSINGADFDTRTKALNSLLYWLAQIIAAVIWGYCLDIQSVRRSVRAKIALGILRDLPACLACKDAGQQCLYPERQQKPGPKLGSIQKPRKQRKMRNSQEDRYLSRKDEPWVGSKSRYSVTTTRTVEILRSAQRIAFIIYPSQDSCITGNARASPTEPLQHSEPLLTCTSYFFCLNPGLMVQLCEMFFDVYTSFRILRPNPHYANKLQGTKTAAQIHGLVAVMLAFSIKTAKSDHTVKIGIANSFLITHWLLIKGVKGRAWRYLGLCIRLAYEMGIHMMDAGKNPSEEANIGVLQWIEDEERRRTWWAIWEMDIFASVVRRCPTSIDQIRMEVFLPVEDEEWLAGHPQRSCFFNNDLIGRFKDLWLIKSKSSWAWFIVINSLVKEIHSISDDRIFWNLLGQTSINPVDEHDVKRYNQTNQYPYKVADRMAAIGNALKYCITVLPLSLRFRGQSLDFGEKENTPGMIGEIRQLHSSIYSIHLMIRLTELMIHGSEIFQAENWWMHLWIKCSQNEREIEDETTHDCSEPIQSCQKCKTEQALRRYFDTADSIVAIIKCSNQTDYYYVNPFLSSVIWLAAAVQVIHLEVVDSTSLKILISSSLELLMKNVGESLHSSTDFLQAEQSD</sequence>
<dbReference type="Proteomes" id="UP000258309">
    <property type="component" value="Unassembled WGS sequence"/>
</dbReference>
<evidence type="ECO:0000256" key="8">
    <source>
        <dbReference type="SAM" id="Phobius"/>
    </source>
</evidence>
<evidence type="ECO:0000256" key="7">
    <source>
        <dbReference type="SAM" id="MobiDB-lite"/>
    </source>
</evidence>
<reference evidence="10 11" key="1">
    <citation type="submission" date="2018-05" db="EMBL/GenBank/DDBJ databases">
        <title>Draft genome sequence of Scytalidium lignicola DSM 105466, a ubiquitous saprotrophic fungus.</title>
        <authorList>
            <person name="Buettner E."/>
            <person name="Gebauer A.M."/>
            <person name="Hofrichter M."/>
            <person name="Liers C."/>
            <person name="Kellner H."/>
        </authorList>
    </citation>
    <scope>NUCLEOTIDE SEQUENCE [LARGE SCALE GENOMIC DNA]</scope>
    <source>
        <strain evidence="10 11">DSM 105466</strain>
    </source>
</reference>
<keyword evidence="5" id="KW-0804">Transcription</keyword>
<keyword evidence="8" id="KW-0812">Transmembrane</keyword>
<dbReference type="InterPro" id="IPR011701">
    <property type="entry name" value="MFS"/>
</dbReference>
<feature type="transmembrane region" description="Helical" evidence="8">
    <location>
        <begin position="96"/>
        <end position="115"/>
    </location>
</feature>
<evidence type="ECO:0000256" key="1">
    <source>
        <dbReference type="ARBA" id="ARBA00004123"/>
    </source>
</evidence>
<dbReference type="GO" id="GO:0005634">
    <property type="term" value="C:nucleus"/>
    <property type="evidence" value="ECO:0007669"/>
    <property type="project" value="UniProtKB-SubCell"/>
</dbReference>
<keyword evidence="11" id="KW-1185">Reference proteome</keyword>
<proteinExistence type="predicted"/>
<dbReference type="Pfam" id="PF04082">
    <property type="entry name" value="Fungal_trans"/>
    <property type="match status" value="1"/>
</dbReference>
<feature type="region of interest" description="Disordered" evidence="7">
    <location>
        <begin position="365"/>
        <end position="399"/>
    </location>
</feature>
<dbReference type="CDD" id="cd12148">
    <property type="entry name" value="fungal_TF_MHR"/>
    <property type="match status" value="1"/>
</dbReference>
<protein>
    <recommendedName>
        <fullName evidence="9">Xylanolytic transcriptional activator regulatory domain-containing protein</fullName>
    </recommendedName>
</protein>
<feature type="transmembrane region" description="Helical" evidence="8">
    <location>
        <begin position="148"/>
        <end position="169"/>
    </location>
</feature>
<name>A0A3E2GV10_SCYLI</name>
<dbReference type="GO" id="GO:0003677">
    <property type="term" value="F:DNA binding"/>
    <property type="evidence" value="ECO:0007669"/>
    <property type="project" value="InterPro"/>
</dbReference>
<comment type="subcellular location">
    <subcellularLocation>
        <location evidence="2">Membrane</location>
        <topology evidence="2">Multi-pass membrane protein</topology>
    </subcellularLocation>
    <subcellularLocation>
        <location evidence="1">Nucleus</location>
    </subcellularLocation>
</comment>
<keyword evidence="8" id="KW-1133">Transmembrane helix</keyword>
<dbReference type="GO" id="GO:0016020">
    <property type="term" value="C:membrane"/>
    <property type="evidence" value="ECO:0007669"/>
    <property type="project" value="UniProtKB-SubCell"/>
</dbReference>
<feature type="non-terminal residue" evidence="10">
    <location>
        <position position="915"/>
    </location>
</feature>
<evidence type="ECO:0000256" key="3">
    <source>
        <dbReference type="ARBA" id="ARBA00022723"/>
    </source>
</evidence>
<gene>
    <name evidence="10" type="ORF">B7463_g11399</name>
</gene>
<feature type="non-terminal residue" evidence="10">
    <location>
        <position position="1"/>
    </location>
</feature>